<reference evidence="2 3" key="1">
    <citation type="submission" date="2020-07" db="EMBL/GenBank/DDBJ databases">
        <title>Genomic Encyclopedia of Type Strains, Phase III (KMG-III): the genomes of soil and plant-associated and newly described type strains.</title>
        <authorList>
            <person name="Whitman W."/>
        </authorList>
    </citation>
    <scope>NUCLEOTIDE SEQUENCE [LARGE SCALE GENOMIC DNA]</scope>
    <source>
        <strain evidence="2 3">CECT 8576</strain>
    </source>
</reference>
<gene>
    <name evidence="2" type="ORF">FHR84_003769</name>
</gene>
<feature type="region of interest" description="Disordered" evidence="1">
    <location>
        <begin position="225"/>
        <end position="277"/>
    </location>
</feature>
<sequence length="277" mass="29433">MIAIPTPGEVAGMAKTTMGRAVNIAGSAAAVPGRVIGLIDEAERLVERVGEIVERADGLVERVSGTVDEAEGIVRHSRDVAGAAEDAVTAAEHISASAGTVVSKAENVSARAEETVERAERATGTVDGLLAVYEPTAHRAAPMLEKFVDELSQKEVDAAIRLVDELPVLTEHVLSDILPILRTLDRVGPEIHELLEVSYDVRRAIVGIPGFRFFRRRGQQRLAGAEELGTEERLLPDEEDATRKSARSAGERGPGTDGALPAEEAGHGSTVEETAER</sequence>
<dbReference type="RefSeq" id="WP_246300764.1">
    <property type="nucleotide sequence ID" value="NZ_JACBYW010000007.1"/>
</dbReference>
<keyword evidence="3" id="KW-1185">Reference proteome</keyword>
<accession>A0A852Z323</accession>
<proteinExistence type="predicted"/>
<evidence type="ECO:0000313" key="2">
    <source>
        <dbReference type="EMBL" id="NYH80412.1"/>
    </source>
</evidence>
<comment type="caution">
    <text evidence="2">The sequence shown here is derived from an EMBL/GenBank/DDBJ whole genome shotgun (WGS) entry which is preliminary data.</text>
</comment>
<organism evidence="2 3">
    <name type="scientific">Actinopolyspora biskrensis</name>
    <dbReference type="NCBI Taxonomy" id="1470178"/>
    <lineage>
        <taxon>Bacteria</taxon>
        <taxon>Bacillati</taxon>
        <taxon>Actinomycetota</taxon>
        <taxon>Actinomycetes</taxon>
        <taxon>Actinopolysporales</taxon>
        <taxon>Actinopolysporaceae</taxon>
        <taxon>Actinopolyspora</taxon>
    </lineage>
</organism>
<dbReference type="Gene3D" id="1.10.287.950">
    <property type="entry name" value="Methyl-accepting chemotaxis protein"/>
    <property type="match status" value="1"/>
</dbReference>
<protein>
    <submittedName>
        <fullName evidence="2">Archaellum component FlaC</fullName>
    </submittedName>
</protein>
<evidence type="ECO:0000256" key="1">
    <source>
        <dbReference type="SAM" id="MobiDB-lite"/>
    </source>
</evidence>
<dbReference type="Proteomes" id="UP000548304">
    <property type="component" value="Unassembled WGS sequence"/>
</dbReference>
<name>A0A852Z323_9ACTN</name>
<dbReference type="EMBL" id="JACBYW010000007">
    <property type="protein sequence ID" value="NYH80412.1"/>
    <property type="molecule type" value="Genomic_DNA"/>
</dbReference>
<dbReference type="SUPFAM" id="SSF58104">
    <property type="entry name" value="Methyl-accepting chemotaxis protein (MCP) signaling domain"/>
    <property type="match status" value="1"/>
</dbReference>
<evidence type="ECO:0000313" key="3">
    <source>
        <dbReference type="Proteomes" id="UP000548304"/>
    </source>
</evidence>
<dbReference type="AlphaFoldDB" id="A0A852Z323"/>